<dbReference type="Proteomes" id="UP000009154">
    <property type="component" value="Chromosome"/>
</dbReference>
<dbReference type="Pfam" id="PF20347">
    <property type="entry name" value="DUF6642"/>
    <property type="match status" value="1"/>
</dbReference>
<accession>H6MRB3</accession>
<dbReference type="AlphaFoldDB" id="H6MRB3"/>
<proteinExistence type="predicted"/>
<evidence type="ECO:0000313" key="1">
    <source>
        <dbReference type="EMBL" id="AFA71258.1"/>
    </source>
</evidence>
<evidence type="ECO:0008006" key="3">
    <source>
        <dbReference type="Google" id="ProtNLM"/>
    </source>
</evidence>
<dbReference type="GeneID" id="90157291"/>
<sequence length="200" mass="22381">MASSKPPGILCLEGDWDTDDPVNPMTIEPALQFLERMGYAKVHHRNVNTMPELWRHLDLWDSHELDAYRFLYLGFHGSPGFLDISGDPLGMDTLAAKLEGHCGDRVIFLSSCGALASADDALQKFCRTTGADAVVGYTADVDFIEAAAFEMILFAILSEMNYGTKPPRTFYKRVTEQYPEFAYQLGFRVATKTWVSPLED</sequence>
<organism evidence="1 2">
    <name type="scientific">Gordonia polyisoprenivorans (strain DSM 44266 / VH2)</name>
    <dbReference type="NCBI Taxonomy" id="1112204"/>
    <lineage>
        <taxon>Bacteria</taxon>
        <taxon>Bacillati</taxon>
        <taxon>Actinomycetota</taxon>
        <taxon>Actinomycetes</taxon>
        <taxon>Mycobacteriales</taxon>
        <taxon>Gordoniaceae</taxon>
        <taxon>Gordonia</taxon>
    </lineage>
</organism>
<keyword evidence="2" id="KW-1185">Reference proteome</keyword>
<dbReference type="eggNOG" id="ENOG503321X">
    <property type="taxonomic scope" value="Bacteria"/>
</dbReference>
<reference evidence="1 2" key="1">
    <citation type="journal article" date="2012" name="Appl. Environ. Microbiol.">
        <title>Involvement of two latex-clearing proteins during rubber degradation and insights into the subsequent degradation pathway revealed by the genome sequence of Gordonia polyisoprenivorans strain VH2.</title>
        <authorList>
            <person name="Hiessl S."/>
            <person name="Schuldes J."/>
            <person name="Thurmer A."/>
            <person name="Halbsguth T."/>
            <person name="Broker D."/>
            <person name="Angelov A."/>
            <person name="Liebl W."/>
            <person name="Daniel R."/>
            <person name="Steinbuchel A."/>
        </authorList>
    </citation>
    <scope>NUCLEOTIDE SEQUENCE [LARGE SCALE GENOMIC DNA]</scope>
    <source>
        <strain evidence="2">DSM 44266 / VH2</strain>
    </source>
</reference>
<dbReference type="EMBL" id="CP003119">
    <property type="protein sequence ID" value="AFA71258.1"/>
    <property type="molecule type" value="Genomic_DNA"/>
</dbReference>
<name>H6MRB3_GORPV</name>
<protein>
    <recommendedName>
        <fullName evidence="3">CHAT domain-containing protein</fullName>
    </recommendedName>
</protein>
<gene>
    <name evidence="1" type="ordered locus">GPOL_c01850</name>
</gene>
<dbReference type="RefSeq" id="WP_014358300.1">
    <property type="nucleotide sequence ID" value="NC_016906.1"/>
</dbReference>
<dbReference type="InterPro" id="IPR046584">
    <property type="entry name" value="DUF6642"/>
</dbReference>
<dbReference type="HOGENOM" id="CLU_113619_0_0_11"/>
<evidence type="ECO:0000313" key="2">
    <source>
        <dbReference type="Proteomes" id="UP000009154"/>
    </source>
</evidence>
<dbReference type="KEGG" id="gpo:GPOL_c01850"/>